<dbReference type="InParanoid" id="F0XP38"/>
<dbReference type="AlphaFoldDB" id="F0XP38"/>
<dbReference type="Proteomes" id="UP000007796">
    <property type="component" value="Unassembled WGS sequence"/>
</dbReference>
<dbReference type="RefSeq" id="XP_014170193.1">
    <property type="nucleotide sequence ID" value="XM_014314718.1"/>
</dbReference>
<dbReference type="eggNOG" id="ENOG502R0UX">
    <property type="taxonomic scope" value="Eukaryota"/>
</dbReference>
<proteinExistence type="predicted"/>
<organism evidence="2">
    <name type="scientific">Grosmannia clavigera (strain kw1407 / UAMH 11150)</name>
    <name type="common">Blue stain fungus</name>
    <name type="synonym">Graphiocladiella clavigera</name>
    <dbReference type="NCBI Taxonomy" id="655863"/>
    <lineage>
        <taxon>Eukaryota</taxon>
        <taxon>Fungi</taxon>
        <taxon>Dikarya</taxon>
        <taxon>Ascomycota</taxon>
        <taxon>Pezizomycotina</taxon>
        <taxon>Sordariomycetes</taxon>
        <taxon>Sordariomycetidae</taxon>
        <taxon>Ophiostomatales</taxon>
        <taxon>Ophiostomataceae</taxon>
        <taxon>Leptographium</taxon>
    </lineage>
</organism>
<name>F0XP38_GROCL</name>
<dbReference type="HOGENOM" id="CLU_120620_0_0_1"/>
<reference evidence="1 2" key="1">
    <citation type="journal article" date="2011" name="Proc. Natl. Acad. Sci. U.S.A.">
        <title>Genome and transcriptome analyses of the mountain pine beetle-fungal symbiont Grosmannia clavigera, a lodgepole pine pathogen.</title>
        <authorList>
            <person name="DiGuistini S."/>
            <person name="Wang Y."/>
            <person name="Liao N.Y."/>
            <person name="Taylor G."/>
            <person name="Tanguay P."/>
            <person name="Feau N."/>
            <person name="Henrissat B."/>
            <person name="Chan S.K."/>
            <person name="Hesse-Orce U."/>
            <person name="Alamouti S.M."/>
            <person name="Tsui C.K.M."/>
            <person name="Docking R.T."/>
            <person name="Levasseur A."/>
            <person name="Haridas S."/>
            <person name="Robertson G."/>
            <person name="Birol I."/>
            <person name="Holt R.A."/>
            <person name="Marra M.A."/>
            <person name="Hamelin R.C."/>
            <person name="Hirst M."/>
            <person name="Jones S.J.M."/>
            <person name="Bohlmann J."/>
            <person name="Breuil C."/>
        </authorList>
    </citation>
    <scope>NUCLEOTIDE SEQUENCE [LARGE SCALE GENOMIC DNA]</scope>
    <source>
        <strain evidence="2">kw1407 / UAMH 11150</strain>
    </source>
</reference>
<accession>F0XP38</accession>
<dbReference type="EMBL" id="GL629801">
    <property type="protein sequence ID" value="EFX00711.1"/>
    <property type="molecule type" value="Genomic_DNA"/>
</dbReference>
<evidence type="ECO:0000313" key="2">
    <source>
        <dbReference type="Proteomes" id="UP000007796"/>
    </source>
</evidence>
<evidence type="ECO:0000313" key="1">
    <source>
        <dbReference type="EMBL" id="EFX00711.1"/>
    </source>
</evidence>
<dbReference type="OrthoDB" id="5220127at2759"/>
<sequence length="125" mass="13592">MPPCQREIDFVVHYGYCEAAPMDPSTGQRVPCEKLFFDQSQSVDYNEPCASGGCLASPDCSSGTCRLAQLNGVWMCCQCRRGGNVYPWCGHRMRSSPDTLCYHVCCERCEPDEAGGGSGDSAVGF</sequence>
<dbReference type="GeneID" id="25981288"/>
<protein>
    <submittedName>
        <fullName evidence="1">Uncharacterized protein</fullName>
    </submittedName>
</protein>
<keyword evidence="2" id="KW-1185">Reference proteome</keyword>
<gene>
    <name evidence="1" type="ORF">CMQ_7713</name>
</gene>